<evidence type="ECO:0000313" key="3">
    <source>
        <dbReference type="EMBL" id="MBB4447138.1"/>
    </source>
</evidence>
<dbReference type="EMBL" id="JACIGW010000003">
    <property type="protein sequence ID" value="MBB4349272.1"/>
    <property type="molecule type" value="Genomic_DNA"/>
</dbReference>
<dbReference type="EMBL" id="JACIGY010000003">
    <property type="protein sequence ID" value="MBB4412506.1"/>
    <property type="molecule type" value="Genomic_DNA"/>
</dbReference>
<comment type="caution">
    <text evidence="1">The sequence shown here is derived from an EMBL/GenBank/DDBJ whole genome shotgun (WGS) entry which is preliminary data.</text>
</comment>
<evidence type="ECO:0000313" key="6">
    <source>
        <dbReference type="Proteomes" id="UP000576087"/>
    </source>
</evidence>
<dbReference type="Proteomes" id="UP000520770">
    <property type="component" value="Unassembled WGS sequence"/>
</dbReference>
<gene>
    <name evidence="2" type="ORF">GGE31_003019</name>
    <name evidence="1" type="ORF">GGE33_003034</name>
    <name evidence="3" type="ORF">GGE35_002960</name>
</gene>
<name>A0A7W6SAC0_9HYPH</name>
<proteinExistence type="predicted"/>
<dbReference type="Proteomes" id="UP000576087">
    <property type="component" value="Unassembled WGS sequence"/>
</dbReference>
<evidence type="ECO:0000313" key="1">
    <source>
        <dbReference type="EMBL" id="MBB4349272.1"/>
    </source>
</evidence>
<dbReference type="AlphaFoldDB" id="A0A7W6SAC0"/>
<dbReference type="EMBL" id="JACIHM010000003">
    <property type="protein sequence ID" value="MBB4447138.1"/>
    <property type="molecule type" value="Genomic_DNA"/>
</dbReference>
<evidence type="ECO:0000313" key="4">
    <source>
        <dbReference type="Proteomes" id="UP000520770"/>
    </source>
</evidence>
<keyword evidence="5" id="KW-1185">Reference proteome</keyword>
<organism evidence="1 4">
    <name type="scientific">Aliirhizobium cellulosilyticum</name>
    <dbReference type="NCBI Taxonomy" id="393664"/>
    <lineage>
        <taxon>Bacteria</taxon>
        <taxon>Pseudomonadati</taxon>
        <taxon>Pseudomonadota</taxon>
        <taxon>Alphaproteobacteria</taxon>
        <taxon>Hyphomicrobiales</taxon>
        <taxon>Rhizobiaceae</taxon>
        <taxon>Aliirhizobium</taxon>
    </lineage>
</organism>
<protein>
    <submittedName>
        <fullName evidence="1">Uncharacterized protein</fullName>
    </submittedName>
</protein>
<reference evidence="4 5" key="1">
    <citation type="submission" date="2020-08" db="EMBL/GenBank/DDBJ databases">
        <title>Genomic Encyclopedia of Type Strains, Phase IV (KMG-V): Genome sequencing to study the core and pangenomes of soil and plant-associated prokaryotes.</title>
        <authorList>
            <person name="Whitman W."/>
        </authorList>
    </citation>
    <scope>NUCLEOTIDE SEQUENCE [LARGE SCALE GENOMIC DNA]</scope>
    <source>
        <strain evidence="2 5">SEMIA 444</strain>
        <strain evidence="1 4">SEMIA 448</strain>
        <strain evidence="3 6">SEMIA 452</strain>
    </source>
</reference>
<evidence type="ECO:0000313" key="2">
    <source>
        <dbReference type="EMBL" id="MBB4412506.1"/>
    </source>
</evidence>
<accession>A0A7W6SAC0</accession>
<dbReference type="Proteomes" id="UP000524535">
    <property type="component" value="Unassembled WGS sequence"/>
</dbReference>
<evidence type="ECO:0000313" key="5">
    <source>
        <dbReference type="Proteomes" id="UP000524535"/>
    </source>
</evidence>
<sequence length="91" mass="10392">MTELMDRKLLDAMLNSEKRGDYRTLRSHVLYKGAIVADSKDNDVVRDFAHLMVRASRAWRIEMRDGEGSLLDPLNAQNIRWGLVPCPPVVP</sequence>